<proteinExistence type="inferred from homology"/>
<dbReference type="Proteomes" id="UP000747542">
    <property type="component" value="Unassembled WGS sequence"/>
</dbReference>
<dbReference type="InterPro" id="IPR011990">
    <property type="entry name" value="TPR-like_helical_dom_sf"/>
</dbReference>
<organism evidence="3 4">
    <name type="scientific">Homarus americanus</name>
    <name type="common">American lobster</name>
    <dbReference type="NCBI Taxonomy" id="6706"/>
    <lineage>
        <taxon>Eukaryota</taxon>
        <taxon>Metazoa</taxon>
        <taxon>Ecdysozoa</taxon>
        <taxon>Arthropoda</taxon>
        <taxon>Crustacea</taxon>
        <taxon>Multicrustacea</taxon>
        <taxon>Malacostraca</taxon>
        <taxon>Eumalacostraca</taxon>
        <taxon>Eucarida</taxon>
        <taxon>Decapoda</taxon>
        <taxon>Pleocyemata</taxon>
        <taxon>Astacidea</taxon>
        <taxon>Nephropoidea</taxon>
        <taxon>Nephropidae</taxon>
        <taxon>Homarus</taxon>
    </lineage>
</organism>
<evidence type="ECO:0000256" key="1">
    <source>
        <dbReference type="ARBA" id="ARBA00008486"/>
    </source>
</evidence>
<keyword evidence="2" id="KW-0677">Repeat</keyword>
<dbReference type="InterPro" id="IPR006597">
    <property type="entry name" value="Sel1-like"/>
</dbReference>
<dbReference type="GO" id="GO:0005758">
    <property type="term" value="C:mitochondrial intermembrane space"/>
    <property type="evidence" value="ECO:0007669"/>
    <property type="project" value="TreeGrafter"/>
</dbReference>
<feature type="non-terminal residue" evidence="3">
    <location>
        <position position="1"/>
    </location>
</feature>
<evidence type="ECO:0000256" key="2">
    <source>
        <dbReference type="ARBA" id="ARBA00022737"/>
    </source>
</evidence>
<name>A0A8J5K607_HOMAM</name>
<evidence type="ECO:0000313" key="3">
    <source>
        <dbReference type="EMBL" id="KAG7167665.1"/>
    </source>
</evidence>
<sequence>SSLPCLASPVSTMAFDMKKEEDVKEFIDNLGIEYRFGCFSEGKPDSCHLLGDYLEGVKKDFEKAAKVYRSNCDESSFAKSCYKYANYNFLGKGCKQNMEEAYCYYLKGCTAGDYDSCLNGGLMCVSHTPTNDHRPKNYEKGLELLDKACTGNNAFSCYYISGIFIQGVKDAVSKDMNKAFDYSMKACNLGNMYACANISQMYRKGDGVKKDETKSDEFKKKALDMQDQFKEQMQLQFQQGSQQQL</sequence>
<dbReference type="AlphaFoldDB" id="A0A8J5K607"/>
<dbReference type="PANTHER" id="PTHR13891">
    <property type="entry name" value="CYTOCHROME C OXIDASE ASSEMBLY FACTOR 7"/>
    <property type="match status" value="1"/>
</dbReference>
<dbReference type="InterPro" id="IPR040239">
    <property type="entry name" value="HcpB-like"/>
</dbReference>
<reference evidence="3" key="1">
    <citation type="journal article" date="2021" name="Sci. Adv.">
        <title>The American lobster genome reveals insights on longevity, neural, and immune adaptations.</title>
        <authorList>
            <person name="Polinski J.M."/>
            <person name="Zimin A.V."/>
            <person name="Clark K.F."/>
            <person name="Kohn A.B."/>
            <person name="Sadowski N."/>
            <person name="Timp W."/>
            <person name="Ptitsyn A."/>
            <person name="Khanna P."/>
            <person name="Romanova D.Y."/>
            <person name="Williams P."/>
            <person name="Greenwood S.J."/>
            <person name="Moroz L.L."/>
            <person name="Walt D.R."/>
            <person name="Bodnar A.G."/>
        </authorList>
    </citation>
    <scope>NUCLEOTIDE SEQUENCE</scope>
    <source>
        <strain evidence="3">GMGI-L3</strain>
    </source>
</reference>
<dbReference type="SMART" id="SM00671">
    <property type="entry name" value="SEL1"/>
    <property type="match status" value="4"/>
</dbReference>
<dbReference type="SUPFAM" id="SSF81901">
    <property type="entry name" value="HCP-like"/>
    <property type="match status" value="2"/>
</dbReference>
<protein>
    <submittedName>
        <fullName evidence="3">Cytochrome c oxidase assembly factor 7-like</fullName>
    </submittedName>
</protein>
<evidence type="ECO:0000313" key="4">
    <source>
        <dbReference type="Proteomes" id="UP000747542"/>
    </source>
</evidence>
<comment type="caution">
    <text evidence="3">The sequence shown here is derived from an EMBL/GenBank/DDBJ whole genome shotgun (WGS) entry which is preliminary data.</text>
</comment>
<keyword evidence="4" id="KW-1185">Reference proteome</keyword>
<dbReference type="EMBL" id="JAHLQT010021370">
    <property type="protein sequence ID" value="KAG7167665.1"/>
    <property type="molecule type" value="Genomic_DNA"/>
</dbReference>
<comment type="similarity">
    <text evidence="1">Belongs to the hcp beta-lactamase family.</text>
</comment>
<gene>
    <name evidence="3" type="ORF">Hamer_G019065</name>
</gene>
<dbReference type="Pfam" id="PF08238">
    <property type="entry name" value="Sel1"/>
    <property type="match status" value="5"/>
</dbReference>
<dbReference type="PANTHER" id="PTHR13891:SF1">
    <property type="entry name" value="CYTOCHROME C OXIDASE ASSEMBLY FACTOR 7"/>
    <property type="match status" value="1"/>
</dbReference>
<accession>A0A8J5K607</accession>
<dbReference type="Gene3D" id="1.25.40.10">
    <property type="entry name" value="Tetratricopeptide repeat domain"/>
    <property type="match status" value="2"/>
</dbReference>